<gene>
    <name evidence="1" type="ORF">PanWU01x14_160980</name>
</gene>
<keyword evidence="2" id="KW-1185">Reference proteome</keyword>
<comment type="caution">
    <text evidence="1">The sequence shown here is derived from an EMBL/GenBank/DDBJ whole genome shotgun (WGS) entry which is preliminary data.</text>
</comment>
<name>A0A2P5CDR9_PARAD</name>
<dbReference type="Proteomes" id="UP000237105">
    <property type="component" value="Unassembled WGS sequence"/>
</dbReference>
<dbReference type="AlphaFoldDB" id="A0A2P5CDR9"/>
<dbReference type="EMBL" id="JXTB01000142">
    <property type="protein sequence ID" value="PON59171.1"/>
    <property type="molecule type" value="Genomic_DNA"/>
</dbReference>
<evidence type="ECO:0000313" key="2">
    <source>
        <dbReference type="Proteomes" id="UP000237105"/>
    </source>
</evidence>
<evidence type="ECO:0000313" key="1">
    <source>
        <dbReference type="EMBL" id="PON59171.1"/>
    </source>
</evidence>
<protein>
    <submittedName>
        <fullName evidence="1">Uncharacterized protein</fullName>
    </submittedName>
</protein>
<reference evidence="2" key="1">
    <citation type="submission" date="2016-06" db="EMBL/GenBank/DDBJ databases">
        <title>Parallel loss of symbiosis genes in relatives of nitrogen-fixing non-legume Parasponia.</title>
        <authorList>
            <person name="Van Velzen R."/>
            <person name="Holmer R."/>
            <person name="Bu F."/>
            <person name="Rutten L."/>
            <person name="Van Zeijl A."/>
            <person name="Liu W."/>
            <person name="Santuari L."/>
            <person name="Cao Q."/>
            <person name="Sharma T."/>
            <person name="Shen D."/>
            <person name="Roswanjaya Y."/>
            <person name="Wardhani T."/>
            <person name="Kalhor M.S."/>
            <person name="Jansen J."/>
            <person name="Van den Hoogen J."/>
            <person name="Gungor B."/>
            <person name="Hartog M."/>
            <person name="Hontelez J."/>
            <person name="Verver J."/>
            <person name="Yang W.-C."/>
            <person name="Schijlen E."/>
            <person name="Repin R."/>
            <person name="Schilthuizen M."/>
            <person name="Schranz E."/>
            <person name="Heidstra R."/>
            <person name="Miyata K."/>
            <person name="Fedorova E."/>
            <person name="Kohlen W."/>
            <person name="Bisseling T."/>
            <person name="Smit S."/>
            <person name="Geurts R."/>
        </authorList>
    </citation>
    <scope>NUCLEOTIDE SEQUENCE [LARGE SCALE GENOMIC DNA]</scope>
    <source>
        <strain evidence="2">cv. WU1-14</strain>
    </source>
</reference>
<organism evidence="1 2">
    <name type="scientific">Parasponia andersonii</name>
    <name type="common">Sponia andersonii</name>
    <dbReference type="NCBI Taxonomy" id="3476"/>
    <lineage>
        <taxon>Eukaryota</taxon>
        <taxon>Viridiplantae</taxon>
        <taxon>Streptophyta</taxon>
        <taxon>Embryophyta</taxon>
        <taxon>Tracheophyta</taxon>
        <taxon>Spermatophyta</taxon>
        <taxon>Magnoliopsida</taxon>
        <taxon>eudicotyledons</taxon>
        <taxon>Gunneridae</taxon>
        <taxon>Pentapetalae</taxon>
        <taxon>rosids</taxon>
        <taxon>fabids</taxon>
        <taxon>Rosales</taxon>
        <taxon>Cannabaceae</taxon>
        <taxon>Parasponia</taxon>
    </lineage>
</organism>
<proteinExistence type="predicted"/>
<sequence length="128" mass="14174">YGNLVHLACEEQTNFENKSISHHTSSSFVLASLQEIIYFNTKGMNNSQHDLVILCRPSLPYRPKKTPRIISVHWFPPLLGWVKVNVDGSAQGKPGVISLGGVFRKSRGFVLGCFASKIGIGFLSRLNC</sequence>
<dbReference type="OrthoDB" id="1001042at2759"/>
<dbReference type="STRING" id="3476.A0A2P5CDR9"/>
<accession>A0A2P5CDR9</accession>
<feature type="non-terminal residue" evidence="1">
    <location>
        <position position="1"/>
    </location>
</feature>